<dbReference type="AlphaFoldDB" id="A0AAN5CMS7"/>
<feature type="chain" id="PRO_5042932960" evidence="1">
    <location>
        <begin position="18"/>
        <end position="233"/>
    </location>
</feature>
<feature type="signal peptide" evidence="1">
    <location>
        <begin position="1"/>
        <end position="17"/>
    </location>
</feature>
<evidence type="ECO:0000313" key="2">
    <source>
        <dbReference type="EMBL" id="GMR47315.1"/>
    </source>
</evidence>
<organism evidence="2 3">
    <name type="scientific">Pristionchus mayeri</name>
    <dbReference type="NCBI Taxonomy" id="1317129"/>
    <lineage>
        <taxon>Eukaryota</taxon>
        <taxon>Metazoa</taxon>
        <taxon>Ecdysozoa</taxon>
        <taxon>Nematoda</taxon>
        <taxon>Chromadorea</taxon>
        <taxon>Rhabditida</taxon>
        <taxon>Rhabditina</taxon>
        <taxon>Diplogasteromorpha</taxon>
        <taxon>Diplogasteroidea</taxon>
        <taxon>Neodiplogasteridae</taxon>
        <taxon>Pristionchus</taxon>
    </lineage>
</organism>
<proteinExistence type="predicted"/>
<keyword evidence="3" id="KW-1185">Reference proteome</keyword>
<name>A0AAN5CMS7_9BILA</name>
<dbReference type="Proteomes" id="UP001328107">
    <property type="component" value="Unassembled WGS sequence"/>
</dbReference>
<keyword evidence="1" id="KW-0732">Signal</keyword>
<comment type="caution">
    <text evidence="2">The sequence shown here is derived from an EMBL/GenBank/DDBJ whole genome shotgun (WGS) entry which is preliminary data.</text>
</comment>
<sequence length="233" mass="25934">LLDSLLFTLLFAHSAAAFVFSCQEIKDKLINTDRSEPTEYVCLVPEEGYTNVEALKTIYAQIDKISVPGLCVPRVTENGAWTIVADPPITLDCSQQLALIFTSSLPDFIRVEKESLPLSIDHERVIVSPRAGMKIHSTKCTGEGNVNIFTGAGMGVAEYRYPLESWRCSEVPDWFVSFENVVTITVDPGVKYSFEITSEYQTLLEPRETVSILTSGKSDNLQNAHPDENYAKF</sequence>
<evidence type="ECO:0000313" key="3">
    <source>
        <dbReference type="Proteomes" id="UP001328107"/>
    </source>
</evidence>
<feature type="non-terminal residue" evidence="2">
    <location>
        <position position="1"/>
    </location>
</feature>
<dbReference type="PANTHER" id="PTHR31024">
    <property type="entry name" value="C-TYPE LECTIN"/>
    <property type="match status" value="1"/>
</dbReference>
<dbReference type="EMBL" id="BTRK01000004">
    <property type="protein sequence ID" value="GMR47315.1"/>
    <property type="molecule type" value="Genomic_DNA"/>
</dbReference>
<reference evidence="3" key="1">
    <citation type="submission" date="2022-10" db="EMBL/GenBank/DDBJ databases">
        <title>Genome assembly of Pristionchus species.</title>
        <authorList>
            <person name="Yoshida K."/>
            <person name="Sommer R.J."/>
        </authorList>
    </citation>
    <scope>NUCLEOTIDE SEQUENCE [LARGE SCALE GENOMIC DNA]</scope>
    <source>
        <strain evidence="3">RS5460</strain>
    </source>
</reference>
<accession>A0AAN5CMS7</accession>
<evidence type="ECO:0000256" key="1">
    <source>
        <dbReference type="SAM" id="SignalP"/>
    </source>
</evidence>
<protein>
    <submittedName>
        <fullName evidence="2">Uncharacterized protein</fullName>
    </submittedName>
</protein>
<gene>
    <name evidence="2" type="ORF">PMAYCL1PPCAC_17510</name>
</gene>
<feature type="non-terminal residue" evidence="2">
    <location>
        <position position="233"/>
    </location>
</feature>
<dbReference type="PANTHER" id="PTHR31024:SF3">
    <property type="entry name" value="C-TYPE LECTIN-RELATED"/>
    <property type="match status" value="1"/>
</dbReference>